<dbReference type="InterPro" id="IPR029069">
    <property type="entry name" value="HotDog_dom_sf"/>
</dbReference>
<dbReference type="EMBL" id="JARGDH010000005">
    <property type="protein sequence ID" value="KAL0269042.1"/>
    <property type="molecule type" value="Genomic_DNA"/>
</dbReference>
<reference evidence="4" key="1">
    <citation type="journal article" date="2024" name="Gigascience">
        <title>Chromosome-level genome of the poultry shaft louse Menopon gallinae provides insight into the host-switching and adaptive evolution of parasitic lice.</title>
        <authorList>
            <person name="Xu Y."/>
            <person name="Ma L."/>
            <person name="Liu S."/>
            <person name="Liang Y."/>
            <person name="Liu Q."/>
            <person name="He Z."/>
            <person name="Tian L."/>
            <person name="Duan Y."/>
            <person name="Cai W."/>
            <person name="Li H."/>
            <person name="Song F."/>
        </authorList>
    </citation>
    <scope>NUCLEOTIDE SEQUENCE</scope>
    <source>
        <strain evidence="4">Cailab_2023a</strain>
    </source>
</reference>
<dbReference type="CDD" id="cd00586">
    <property type="entry name" value="4HBT"/>
    <property type="match status" value="1"/>
</dbReference>
<dbReference type="AlphaFoldDB" id="A0AAW2HGW1"/>
<gene>
    <name evidence="4" type="ORF">PYX00_010785</name>
</gene>
<accession>A0AAW2HGW1</accession>
<dbReference type="PANTHER" id="PTHR12475">
    <property type="match status" value="1"/>
</dbReference>
<protein>
    <recommendedName>
        <fullName evidence="2">Protein THEM6</fullName>
    </recommendedName>
</protein>
<name>A0AAW2HGW1_9NEOP</name>
<sequence>MILICYILGAVMLGALLLYASLEIHYFLRMLLAFTFTLCKRKAHILDTLTTTGICLTTDIDLLLLHMNNARYIRELDFAKFDFFKRTGLFRKIKSKGGAMVQGASTIRYRKFIRPFTIYRIKSKILYWDDQNIYMEHRFITPKDNFIRAIAIGRQRVIKCNANDIMRELMTKDGKSPEDIHKPQLPLEVAKWIECNEISSSNLRNGL</sequence>
<keyword evidence="3" id="KW-0472">Membrane</keyword>
<evidence type="ECO:0000256" key="3">
    <source>
        <dbReference type="SAM" id="Phobius"/>
    </source>
</evidence>
<comment type="caution">
    <text evidence="4">The sequence shown here is derived from an EMBL/GenBank/DDBJ whole genome shotgun (WGS) entry which is preliminary data.</text>
</comment>
<dbReference type="Pfam" id="PF13279">
    <property type="entry name" value="4HBT_2"/>
    <property type="match status" value="1"/>
</dbReference>
<feature type="transmembrane region" description="Helical" evidence="3">
    <location>
        <begin position="6"/>
        <end position="28"/>
    </location>
</feature>
<organism evidence="4">
    <name type="scientific">Menopon gallinae</name>
    <name type="common">poultry shaft louse</name>
    <dbReference type="NCBI Taxonomy" id="328185"/>
    <lineage>
        <taxon>Eukaryota</taxon>
        <taxon>Metazoa</taxon>
        <taxon>Ecdysozoa</taxon>
        <taxon>Arthropoda</taxon>
        <taxon>Hexapoda</taxon>
        <taxon>Insecta</taxon>
        <taxon>Pterygota</taxon>
        <taxon>Neoptera</taxon>
        <taxon>Paraneoptera</taxon>
        <taxon>Psocodea</taxon>
        <taxon>Troctomorpha</taxon>
        <taxon>Phthiraptera</taxon>
        <taxon>Amblycera</taxon>
        <taxon>Menoponidae</taxon>
        <taxon>Menopon</taxon>
    </lineage>
</organism>
<dbReference type="Gene3D" id="3.10.129.10">
    <property type="entry name" value="Hotdog Thioesterase"/>
    <property type="match status" value="1"/>
</dbReference>
<evidence type="ECO:0000313" key="4">
    <source>
        <dbReference type="EMBL" id="KAL0269042.1"/>
    </source>
</evidence>
<dbReference type="PANTHER" id="PTHR12475:SF11">
    <property type="entry name" value="PROTEIN THEM6"/>
    <property type="match status" value="1"/>
</dbReference>
<evidence type="ECO:0000256" key="1">
    <source>
        <dbReference type="ARBA" id="ARBA00038228"/>
    </source>
</evidence>
<keyword evidence="3" id="KW-0812">Transmembrane</keyword>
<dbReference type="InterPro" id="IPR051490">
    <property type="entry name" value="THEM6_lcsJ_thioesterase"/>
</dbReference>
<keyword evidence="3" id="KW-1133">Transmembrane helix</keyword>
<dbReference type="SUPFAM" id="SSF54637">
    <property type="entry name" value="Thioesterase/thiol ester dehydrase-isomerase"/>
    <property type="match status" value="1"/>
</dbReference>
<comment type="similarity">
    <text evidence="1">Belongs to the THEM6 family.</text>
</comment>
<proteinExistence type="inferred from homology"/>
<evidence type="ECO:0000256" key="2">
    <source>
        <dbReference type="ARBA" id="ARBA00041112"/>
    </source>
</evidence>